<feature type="transmembrane region" description="Helical" evidence="6">
    <location>
        <begin position="71"/>
        <end position="91"/>
    </location>
</feature>
<feature type="transmembrane region" description="Helical" evidence="6">
    <location>
        <begin position="318"/>
        <end position="337"/>
    </location>
</feature>
<dbReference type="EMBL" id="CP118246">
    <property type="protein sequence ID" value="WDR03556.1"/>
    <property type="molecule type" value="Genomic_DNA"/>
</dbReference>
<evidence type="ECO:0000313" key="8">
    <source>
        <dbReference type="Proteomes" id="UP001220530"/>
    </source>
</evidence>
<dbReference type="CDD" id="cd06579">
    <property type="entry name" value="TM_PBP1_transp_AraH_like"/>
    <property type="match status" value="1"/>
</dbReference>
<feature type="transmembrane region" description="Helical" evidence="6">
    <location>
        <begin position="187"/>
        <end position="208"/>
    </location>
</feature>
<keyword evidence="3 6" id="KW-0812">Transmembrane</keyword>
<proteinExistence type="predicted"/>
<evidence type="ECO:0000256" key="6">
    <source>
        <dbReference type="SAM" id="Phobius"/>
    </source>
</evidence>
<evidence type="ECO:0000256" key="3">
    <source>
        <dbReference type="ARBA" id="ARBA00022692"/>
    </source>
</evidence>
<gene>
    <name evidence="7" type="ORF">PSQ19_05565</name>
</gene>
<evidence type="ECO:0000313" key="7">
    <source>
        <dbReference type="EMBL" id="WDR03556.1"/>
    </source>
</evidence>
<feature type="transmembrane region" description="Helical" evidence="6">
    <location>
        <begin position="237"/>
        <end position="258"/>
    </location>
</feature>
<protein>
    <submittedName>
        <fullName evidence="7">ABC transporter permease</fullName>
    </submittedName>
</protein>
<keyword evidence="4 6" id="KW-1133">Transmembrane helix</keyword>
<keyword evidence="8" id="KW-1185">Reference proteome</keyword>
<feature type="transmembrane region" description="Helical" evidence="6">
    <location>
        <begin position="293"/>
        <end position="312"/>
    </location>
</feature>
<feature type="transmembrane region" description="Helical" evidence="6">
    <location>
        <begin position="41"/>
        <end position="59"/>
    </location>
</feature>
<evidence type="ECO:0000256" key="5">
    <source>
        <dbReference type="ARBA" id="ARBA00023136"/>
    </source>
</evidence>
<dbReference type="RefSeq" id="WP_282219948.1">
    <property type="nucleotide sequence ID" value="NZ_CP118246.1"/>
</dbReference>
<keyword evidence="5 6" id="KW-0472">Membrane</keyword>
<sequence length="343" mass="35894">MTETAITKPNPETERQPASTEITKQAWPIRFLWKLADSRELTLVILIALLVVVMTVVYPNNFPTRYNFSAVMLNAAQNSILVAGMMLLMIGGTFDLSIGSALALSGVVAGVVVAWWGLPAEAGLLAGIAAGAFCGLINGVIVTRININALIATLATMAIFRGATQLVSGTGVTPIGDGFKAYGQASFLGMQSPFWFALFVVAAGWWLVARTRYFRQFYFIGGNAHAAQLSGIRVARITLTGFIIMGALAGLAGVLGSARLNSAVVSAGIGVELSVITAAVLGGASLRGGEGSVLGGVLGVLLIALVQNALIINGVGVYWQNIIVGLVLLFAVSLDRFKQTHRS</sequence>
<dbReference type="PANTHER" id="PTHR32196:SF72">
    <property type="entry name" value="RIBOSE IMPORT PERMEASE PROTEIN RBSC"/>
    <property type="match status" value="1"/>
</dbReference>
<keyword evidence="2" id="KW-1003">Cell membrane</keyword>
<feature type="transmembrane region" description="Helical" evidence="6">
    <location>
        <begin position="98"/>
        <end position="118"/>
    </location>
</feature>
<comment type="subcellular location">
    <subcellularLocation>
        <location evidence="1">Cell membrane</location>
        <topology evidence="1">Multi-pass membrane protein</topology>
    </subcellularLocation>
</comment>
<accession>A0ABY7YQM6</accession>
<dbReference type="Proteomes" id="UP001220530">
    <property type="component" value="Chromosome"/>
</dbReference>
<reference evidence="7 8" key="1">
    <citation type="submission" date="2023-02" db="EMBL/GenBank/DDBJ databases">
        <title>Devosia algicola sp. nov., isolated from the phycosphere of marine algae.</title>
        <authorList>
            <person name="Kim J.M."/>
            <person name="Lee J.K."/>
            <person name="Choi B.J."/>
            <person name="Bayburt H."/>
            <person name="Jeon C.O."/>
        </authorList>
    </citation>
    <scope>NUCLEOTIDE SEQUENCE [LARGE SCALE GENOMIC DNA]</scope>
    <source>
        <strain evidence="7 8">G20-9</strain>
    </source>
</reference>
<feature type="transmembrane region" description="Helical" evidence="6">
    <location>
        <begin position="149"/>
        <end position="167"/>
    </location>
</feature>
<evidence type="ECO:0000256" key="1">
    <source>
        <dbReference type="ARBA" id="ARBA00004651"/>
    </source>
</evidence>
<dbReference type="InterPro" id="IPR001851">
    <property type="entry name" value="ABC_transp_permease"/>
</dbReference>
<name>A0ABY7YQM6_9HYPH</name>
<evidence type="ECO:0000256" key="4">
    <source>
        <dbReference type="ARBA" id="ARBA00022989"/>
    </source>
</evidence>
<dbReference type="Pfam" id="PF02653">
    <property type="entry name" value="BPD_transp_2"/>
    <property type="match status" value="1"/>
</dbReference>
<dbReference type="PANTHER" id="PTHR32196">
    <property type="entry name" value="ABC TRANSPORTER PERMEASE PROTEIN YPHD-RELATED-RELATED"/>
    <property type="match status" value="1"/>
</dbReference>
<organism evidence="7 8">
    <name type="scientific">Devosia algicola</name>
    <dbReference type="NCBI Taxonomy" id="3026418"/>
    <lineage>
        <taxon>Bacteria</taxon>
        <taxon>Pseudomonadati</taxon>
        <taxon>Pseudomonadota</taxon>
        <taxon>Alphaproteobacteria</taxon>
        <taxon>Hyphomicrobiales</taxon>
        <taxon>Devosiaceae</taxon>
        <taxon>Devosia</taxon>
    </lineage>
</organism>
<feature type="transmembrane region" description="Helical" evidence="6">
    <location>
        <begin position="264"/>
        <end position="286"/>
    </location>
</feature>
<evidence type="ECO:0000256" key="2">
    <source>
        <dbReference type="ARBA" id="ARBA00022475"/>
    </source>
</evidence>
<feature type="transmembrane region" description="Helical" evidence="6">
    <location>
        <begin position="124"/>
        <end position="142"/>
    </location>
</feature>